<evidence type="ECO:0000256" key="1">
    <source>
        <dbReference type="SAM" id="MobiDB-lite"/>
    </source>
</evidence>
<accession>A0A2M4DEC1</accession>
<reference evidence="2" key="1">
    <citation type="submission" date="2018-01" db="EMBL/GenBank/DDBJ databases">
        <title>An insight into the sialome of Amazonian anophelines.</title>
        <authorList>
            <person name="Ribeiro J.M."/>
            <person name="Scarpassa V."/>
            <person name="Calvo E."/>
        </authorList>
    </citation>
    <scope>NUCLEOTIDE SEQUENCE</scope>
</reference>
<dbReference type="EMBL" id="GGFL01011320">
    <property type="protein sequence ID" value="MBW75498.1"/>
    <property type="molecule type" value="Transcribed_RNA"/>
</dbReference>
<protein>
    <submittedName>
        <fullName evidence="2">Putative secreted protein</fullName>
    </submittedName>
</protein>
<organism evidence="2">
    <name type="scientific">Anopheles darlingi</name>
    <name type="common">Mosquito</name>
    <dbReference type="NCBI Taxonomy" id="43151"/>
    <lineage>
        <taxon>Eukaryota</taxon>
        <taxon>Metazoa</taxon>
        <taxon>Ecdysozoa</taxon>
        <taxon>Arthropoda</taxon>
        <taxon>Hexapoda</taxon>
        <taxon>Insecta</taxon>
        <taxon>Pterygota</taxon>
        <taxon>Neoptera</taxon>
        <taxon>Endopterygota</taxon>
        <taxon>Diptera</taxon>
        <taxon>Nematocera</taxon>
        <taxon>Culicoidea</taxon>
        <taxon>Culicidae</taxon>
        <taxon>Anophelinae</taxon>
        <taxon>Anopheles</taxon>
    </lineage>
</organism>
<proteinExistence type="predicted"/>
<name>A0A2M4DEC1_ANODA</name>
<feature type="region of interest" description="Disordered" evidence="1">
    <location>
        <begin position="26"/>
        <end position="56"/>
    </location>
</feature>
<evidence type="ECO:0000313" key="2">
    <source>
        <dbReference type="EMBL" id="MBW75498.1"/>
    </source>
</evidence>
<sequence length="92" mass="10075">MAELASTRSTFIGWCCVICSPPPGTSTTAVANGDGQRSSTSTRRRTVPIGHPPSPSSVIWATRMPNRWLGCRRTHSATCMMRSYTSETLRMI</sequence>
<dbReference type="AlphaFoldDB" id="A0A2M4DEC1"/>